<dbReference type="InterPro" id="IPR032675">
    <property type="entry name" value="LRR_dom_sf"/>
</dbReference>
<dbReference type="Pfam" id="PF00646">
    <property type="entry name" value="F-box"/>
    <property type="match status" value="1"/>
</dbReference>
<dbReference type="GO" id="GO:0070936">
    <property type="term" value="P:protein K48-linked ubiquitination"/>
    <property type="evidence" value="ECO:0007669"/>
    <property type="project" value="TreeGrafter"/>
</dbReference>
<evidence type="ECO:0000256" key="1">
    <source>
        <dbReference type="SAM" id="MobiDB-lite"/>
    </source>
</evidence>
<dbReference type="PANTHER" id="PTHR14753:SF3">
    <property type="entry name" value="F-BOX ONLY PROTEIN 38"/>
    <property type="match status" value="1"/>
</dbReference>
<feature type="region of interest" description="Disordered" evidence="1">
    <location>
        <begin position="515"/>
        <end position="549"/>
    </location>
</feature>
<feature type="compositionally biased region" description="Basic residues" evidence="1">
    <location>
        <begin position="817"/>
        <end position="826"/>
    </location>
</feature>
<dbReference type="InterPro" id="IPR001810">
    <property type="entry name" value="F-box_dom"/>
</dbReference>
<evidence type="ECO:0000313" key="4">
    <source>
        <dbReference type="Proteomes" id="UP000694680"/>
    </source>
</evidence>
<dbReference type="InterPro" id="IPR042354">
    <property type="entry name" value="FBX38"/>
</dbReference>
<dbReference type="Gene3D" id="3.80.10.10">
    <property type="entry name" value="Ribonuclease Inhibitor"/>
    <property type="match status" value="1"/>
</dbReference>
<gene>
    <name evidence="3" type="primary">fbxo38</name>
</gene>
<feature type="region of interest" description="Disordered" evidence="1">
    <location>
        <begin position="817"/>
        <end position="836"/>
    </location>
</feature>
<dbReference type="InterPro" id="IPR036047">
    <property type="entry name" value="F-box-like_dom_sf"/>
</dbReference>
<feature type="domain" description="F-box" evidence="2">
    <location>
        <begin position="57"/>
        <end position="91"/>
    </location>
</feature>
<sequence>QIRSNYKCTVLLIKNRKWMVKSEVMGPRRKFTQLKPSVHSNVGGPVLKTTEQKDYINELSHEVLCHIFRYLPMKDIICMESLSRKLREAVTLFLRVVKVVDLCGGRWWEYMPSGFTDGSFLLLLKKMPDLEQLYGLHPRYLEKRRIRGHDAFSLPGVLEALQACPYLLGVETSHLELVEAIWTYMPQVHILGKFRNRNGAFPIPSENKLTISITAKIQTLHLVGVNVPEIPCVSMLRHLYLKWVRLTKPQPFEDFLCVSLRTFVMRNCAGPTNALKYVPLVTGLASARNLEQLELVRVPFLGGLIQHVVEDSWRSGGFRNLHTIVFGACKFALEVDLGYLIITAARRLHELRIQPSLTKDGVFSALKMAELEFPQFETLHLGFVDEFLLQCKLSHSELVKYGLADVIENPGIITDIGLKVVNEVFTNIKYLLIYNCPHLHNPHHWITDQSRWSRLVDITLVRCHAIKLESFSQFIELLPSLEFICLDQMFREPPKGCARVGLSAGTGIGVSSALVSNHNSSNDNAHHNQNEADIPPAPPPLNNQRHQQQNGKSCYYDVLNLVPVNQMNRSTKVMFLTLCRRDVVHAPKCPLVISDSDSEDGESCAPKSSPSSSLHQTASFTKGKGKTPLRRTHDLVGPEGPSVNQHRPHIKESSCDKSCQVSSEQIKTDMKAATENRRRTGTDEISIETVESRRQGPAIGIVSSNGSAGTTPRTSMRPLMGSASRDGLAAAPTVQKGSNFMKEPEVAPSCVPASMEPRGAALNPASRQPVLQSRSASTFGPAPQQETFVPRRPLTRSCIRTSSVSLVPETDVFRSKPRTGVKKKRMADKATSTSDPVTEDDHVQVILSLKSKNLVGITLTNCGITDLILKDCPKMMFIHATRCRVLKHLHVENAPIVNRFDYAQCKKLDMEQVLDQILRMPPERNRIIYMRPMHQVVTLERQLFQGPYPYHIAVIHEFSNPPNMRNKVRIRSWMDTIANISQELIKYEFFPEARRTEEDVKKYPSYPWGRDIYSLEGEVDGAPYCMTTDFPWLRTLRAADPNNYSRYDFEDDESSTIYAPRRKGQLSADICMETIGEEISERRQRKRGVFQRVVVLFLHHCDTGGEPVDDDYI</sequence>
<proteinExistence type="predicted"/>
<dbReference type="Proteomes" id="UP000694680">
    <property type="component" value="Chromosome 10"/>
</dbReference>
<dbReference type="Gene3D" id="1.20.1280.50">
    <property type="match status" value="1"/>
</dbReference>
<reference evidence="3" key="1">
    <citation type="submission" date="2020-06" db="EMBL/GenBank/DDBJ databases">
        <authorList>
            <consortium name="Wellcome Sanger Institute Data Sharing"/>
        </authorList>
    </citation>
    <scope>NUCLEOTIDE SEQUENCE [LARGE SCALE GENOMIC DNA]</scope>
</reference>
<dbReference type="GO" id="GO:0031146">
    <property type="term" value="P:SCF-dependent proteasomal ubiquitin-dependent protein catabolic process"/>
    <property type="evidence" value="ECO:0007669"/>
    <property type="project" value="InterPro"/>
</dbReference>
<reference evidence="3" key="3">
    <citation type="submission" date="2025-09" db="UniProtKB">
        <authorList>
            <consortium name="Ensembl"/>
        </authorList>
    </citation>
    <scope>IDENTIFICATION</scope>
</reference>
<protein>
    <recommendedName>
        <fullName evidence="2">F-box domain-containing protein</fullName>
    </recommendedName>
</protein>
<dbReference type="SUPFAM" id="SSF81383">
    <property type="entry name" value="F-box domain"/>
    <property type="match status" value="1"/>
</dbReference>
<dbReference type="GO" id="GO:0005634">
    <property type="term" value="C:nucleus"/>
    <property type="evidence" value="ECO:0007669"/>
    <property type="project" value="TreeGrafter"/>
</dbReference>
<dbReference type="AlphaFoldDB" id="A0A8C5GXM0"/>
<dbReference type="SUPFAM" id="SSF52047">
    <property type="entry name" value="RNI-like"/>
    <property type="match status" value="1"/>
</dbReference>
<feature type="region of interest" description="Disordered" evidence="1">
    <location>
        <begin position="594"/>
        <end position="663"/>
    </location>
</feature>
<evidence type="ECO:0000313" key="3">
    <source>
        <dbReference type="Ensembl" id="ENSGWIP00000037018.1"/>
    </source>
</evidence>
<reference evidence="3" key="2">
    <citation type="submission" date="2025-08" db="UniProtKB">
        <authorList>
            <consortium name="Ensembl"/>
        </authorList>
    </citation>
    <scope>IDENTIFICATION</scope>
</reference>
<dbReference type="CDD" id="cd22107">
    <property type="entry name" value="F-box_FBXO38"/>
    <property type="match status" value="1"/>
</dbReference>
<dbReference type="Ensembl" id="ENSGWIT00000040321.1">
    <property type="protein sequence ID" value="ENSGWIP00000037018.1"/>
    <property type="gene ID" value="ENSGWIG00000018999.1"/>
</dbReference>
<dbReference type="GO" id="GO:0005737">
    <property type="term" value="C:cytoplasm"/>
    <property type="evidence" value="ECO:0007669"/>
    <property type="project" value="TreeGrafter"/>
</dbReference>
<accession>A0A8C5GXM0</accession>
<keyword evidence="4" id="KW-1185">Reference proteome</keyword>
<organism evidence="3 4">
    <name type="scientific">Gouania willdenowi</name>
    <name type="common">Blunt-snouted clingfish</name>
    <name type="synonym">Lepadogaster willdenowi</name>
    <dbReference type="NCBI Taxonomy" id="441366"/>
    <lineage>
        <taxon>Eukaryota</taxon>
        <taxon>Metazoa</taxon>
        <taxon>Chordata</taxon>
        <taxon>Craniata</taxon>
        <taxon>Vertebrata</taxon>
        <taxon>Euteleostomi</taxon>
        <taxon>Actinopterygii</taxon>
        <taxon>Neopterygii</taxon>
        <taxon>Teleostei</taxon>
        <taxon>Neoteleostei</taxon>
        <taxon>Acanthomorphata</taxon>
        <taxon>Ovalentaria</taxon>
        <taxon>Blenniimorphae</taxon>
        <taxon>Blenniiformes</taxon>
        <taxon>Gobiesocoidei</taxon>
        <taxon>Gobiesocidae</taxon>
        <taxon>Gobiesocinae</taxon>
        <taxon>Gouania</taxon>
    </lineage>
</organism>
<name>A0A8C5GXM0_GOUWI</name>
<evidence type="ECO:0000259" key="2">
    <source>
        <dbReference type="Pfam" id="PF00646"/>
    </source>
</evidence>
<dbReference type="PANTHER" id="PTHR14753">
    <property type="entry name" value="F-BOX ONLY PROTEIN 38"/>
    <property type="match status" value="1"/>
</dbReference>